<organism evidence="2 3">
    <name type="scientific">Heligmosomoides polygyrus</name>
    <name type="common">Parasitic roundworm</name>
    <dbReference type="NCBI Taxonomy" id="6339"/>
    <lineage>
        <taxon>Eukaryota</taxon>
        <taxon>Metazoa</taxon>
        <taxon>Ecdysozoa</taxon>
        <taxon>Nematoda</taxon>
        <taxon>Chromadorea</taxon>
        <taxon>Rhabditida</taxon>
        <taxon>Rhabditina</taxon>
        <taxon>Rhabditomorpha</taxon>
        <taxon>Strongyloidea</taxon>
        <taxon>Heligmosomidae</taxon>
        <taxon>Heligmosomoides</taxon>
    </lineage>
</organism>
<proteinExistence type="predicted"/>
<name>A0A183FLP5_HELPZ</name>
<dbReference type="WBParaSite" id="HPBE_0000820901-mRNA-1">
    <property type="protein sequence ID" value="HPBE_0000820901-mRNA-1"/>
    <property type="gene ID" value="HPBE_0000820901"/>
</dbReference>
<reference evidence="3" key="2">
    <citation type="submission" date="2019-09" db="UniProtKB">
        <authorList>
            <consortium name="WormBaseParasite"/>
        </authorList>
    </citation>
    <scope>IDENTIFICATION</scope>
</reference>
<reference evidence="1 2" key="1">
    <citation type="submission" date="2018-11" db="EMBL/GenBank/DDBJ databases">
        <authorList>
            <consortium name="Pathogen Informatics"/>
        </authorList>
    </citation>
    <scope>NUCLEOTIDE SEQUENCE [LARGE SCALE GENOMIC DNA]</scope>
</reference>
<accession>A0A183FLP5</accession>
<evidence type="ECO:0000313" key="2">
    <source>
        <dbReference type="Proteomes" id="UP000050761"/>
    </source>
</evidence>
<dbReference type="Proteomes" id="UP000050761">
    <property type="component" value="Unassembled WGS sequence"/>
</dbReference>
<dbReference type="AlphaFoldDB" id="A0A183FLP5"/>
<sequence>MCTQKKSRIASRSFQMLLKQLLLVCHTKISVKLWWLSCALITQALLMRRRKSGKSSRSSRKCLESTRLLKFAEFCR</sequence>
<gene>
    <name evidence="1" type="ORF">HPBE_LOCUS8210</name>
</gene>
<evidence type="ECO:0000313" key="1">
    <source>
        <dbReference type="EMBL" id="VDO75409.1"/>
    </source>
</evidence>
<protein>
    <submittedName>
        <fullName evidence="3">Secreted protein</fullName>
    </submittedName>
</protein>
<keyword evidence="2" id="KW-1185">Reference proteome</keyword>
<dbReference type="EMBL" id="UZAH01026088">
    <property type="protein sequence ID" value="VDO75409.1"/>
    <property type="molecule type" value="Genomic_DNA"/>
</dbReference>
<evidence type="ECO:0000313" key="3">
    <source>
        <dbReference type="WBParaSite" id="HPBE_0000820901-mRNA-1"/>
    </source>
</evidence>
<accession>A0A3P7YES6</accession>